<reference evidence="2" key="1">
    <citation type="submission" date="2024-04" db="UniProtKB">
        <authorList>
            <consortium name="EnsemblMetazoa"/>
        </authorList>
    </citation>
    <scope>IDENTIFICATION</scope>
    <source>
        <strain evidence="2">EBRO</strain>
    </source>
</reference>
<organism evidence="2 3">
    <name type="scientific">Anopheles atroparvus</name>
    <name type="common">European mosquito</name>
    <dbReference type="NCBI Taxonomy" id="41427"/>
    <lineage>
        <taxon>Eukaryota</taxon>
        <taxon>Metazoa</taxon>
        <taxon>Ecdysozoa</taxon>
        <taxon>Arthropoda</taxon>
        <taxon>Hexapoda</taxon>
        <taxon>Insecta</taxon>
        <taxon>Pterygota</taxon>
        <taxon>Neoptera</taxon>
        <taxon>Endopterygota</taxon>
        <taxon>Diptera</taxon>
        <taxon>Nematocera</taxon>
        <taxon>Culicoidea</taxon>
        <taxon>Culicidae</taxon>
        <taxon>Anophelinae</taxon>
        <taxon>Anopheles</taxon>
    </lineage>
</organism>
<keyword evidence="1" id="KW-0812">Transmembrane</keyword>
<evidence type="ECO:0000313" key="3">
    <source>
        <dbReference type="Proteomes" id="UP000075880"/>
    </source>
</evidence>
<evidence type="ECO:0000313" key="2">
    <source>
        <dbReference type="EnsemblMetazoa" id="ENSAATROPP006029"/>
    </source>
</evidence>
<name>A0AAG5D5A3_ANOAO</name>
<accession>A0AAG5D5A3</accession>
<evidence type="ECO:0000256" key="1">
    <source>
        <dbReference type="SAM" id="Phobius"/>
    </source>
</evidence>
<keyword evidence="3" id="KW-1185">Reference proteome</keyword>
<dbReference type="Proteomes" id="UP000075880">
    <property type="component" value="Unassembled WGS sequence"/>
</dbReference>
<dbReference type="EnsemblMetazoa" id="ENSAATROPT006699">
    <property type="protein sequence ID" value="ENSAATROPP006029"/>
    <property type="gene ID" value="ENSAATROPG005449"/>
</dbReference>
<feature type="transmembrane region" description="Helical" evidence="1">
    <location>
        <begin position="6"/>
        <end position="24"/>
    </location>
</feature>
<keyword evidence="1" id="KW-1133">Transmembrane helix</keyword>
<dbReference type="AlphaFoldDB" id="A0AAG5D5A3"/>
<sequence>MFHSVYFMAVMVSIFLIVVCLKNLRKNECIHDSNPSFMAEQLILNVKENVTRYTLNVVARANVKRISFLF</sequence>
<proteinExistence type="predicted"/>
<keyword evidence="1" id="KW-0472">Membrane</keyword>
<protein>
    <submittedName>
        <fullName evidence="2">Uncharacterized protein</fullName>
    </submittedName>
</protein>